<dbReference type="EMBL" id="CCDP010000001">
    <property type="protein sequence ID" value="CDQ38458.1"/>
    <property type="molecule type" value="Genomic_DNA"/>
</dbReference>
<dbReference type="RefSeq" id="WP_038242435.1">
    <property type="nucleotide sequence ID" value="NZ_BNER01000001.1"/>
</dbReference>
<dbReference type="Gene3D" id="2.60.120.10">
    <property type="entry name" value="Jelly Rolls"/>
    <property type="match status" value="1"/>
</dbReference>
<reference evidence="3" key="2">
    <citation type="submission" date="2014-05" db="EMBL/GenBank/DDBJ databases">
        <title>Draft genome sequence of Virgibacillus massiliensis Vm-5.</title>
        <authorList>
            <person name="Khelaifia S."/>
            <person name="Croce O."/>
            <person name="Lagier J.C."/>
            <person name="Raoult D."/>
        </authorList>
    </citation>
    <scope>NUCLEOTIDE SEQUENCE [LARGE SCALE GENOMIC DNA]</scope>
    <source>
        <strain evidence="3">Vm-5</strain>
    </source>
</reference>
<gene>
    <name evidence="2" type="ORF">BN990_00728</name>
</gene>
<dbReference type="Pfam" id="PF07883">
    <property type="entry name" value="Cupin_2"/>
    <property type="match status" value="1"/>
</dbReference>
<dbReference type="SUPFAM" id="SSF51182">
    <property type="entry name" value="RmlC-like cupins"/>
    <property type="match status" value="1"/>
</dbReference>
<proteinExistence type="predicted"/>
<feature type="domain" description="Cupin type-2" evidence="1">
    <location>
        <begin position="195"/>
        <end position="270"/>
    </location>
</feature>
<evidence type="ECO:0000313" key="3">
    <source>
        <dbReference type="Proteomes" id="UP000028875"/>
    </source>
</evidence>
<accession>A0A024Q7H0</accession>
<organism evidence="2 3">
    <name type="scientific">Virgibacillus massiliensis</name>
    <dbReference type="NCBI Taxonomy" id="1462526"/>
    <lineage>
        <taxon>Bacteria</taxon>
        <taxon>Bacillati</taxon>
        <taxon>Bacillota</taxon>
        <taxon>Bacilli</taxon>
        <taxon>Bacillales</taxon>
        <taxon>Bacillaceae</taxon>
        <taxon>Virgibacillus</taxon>
    </lineage>
</organism>
<reference evidence="2 3" key="1">
    <citation type="submission" date="2014-03" db="EMBL/GenBank/DDBJ databases">
        <authorList>
            <person name="Urmite Genomes U."/>
        </authorList>
    </citation>
    <scope>NUCLEOTIDE SEQUENCE [LARGE SCALE GENOMIC DNA]</scope>
    <source>
        <strain evidence="2 3">Vm-5</strain>
    </source>
</reference>
<dbReference type="PANTHER" id="PTHR43346">
    <property type="entry name" value="LIGAND BINDING DOMAIN PROTEIN, PUTATIVE (AFU_ORTHOLOGUE AFUA_6G14370)-RELATED"/>
    <property type="match status" value="1"/>
</dbReference>
<dbReference type="Proteomes" id="UP000028875">
    <property type="component" value="Unassembled WGS sequence"/>
</dbReference>
<name>A0A024Q7H0_9BACI</name>
<evidence type="ECO:0000259" key="1">
    <source>
        <dbReference type="Pfam" id="PF07883"/>
    </source>
</evidence>
<dbReference type="InterPro" id="IPR013096">
    <property type="entry name" value="Cupin_2"/>
</dbReference>
<dbReference type="CDD" id="cd02223">
    <property type="entry name" value="cupin_Bh2720-like"/>
    <property type="match status" value="1"/>
</dbReference>
<evidence type="ECO:0000313" key="2">
    <source>
        <dbReference type="EMBL" id="CDQ38458.1"/>
    </source>
</evidence>
<comment type="caution">
    <text evidence="2">The sequence shown here is derived from an EMBL/GenBank/DDBJ whole genome shotgun (WGS) entry which is preliminary data.</text>
</comment>
<dbReference type="InterPro" id="IPR052538">
    <property type="entry name" value="Flavonoid_dioxygenase-like"/>
</dbReference>
<dbReference type="AlphaFoldDB" id="A0A024Q7H0"/>
<dbReference type="InterPro" id="IPR014710">
    <property type="entry name" value="RmlC-like_jellyroll"/>
</dbReference>
<dbReference type="STRING" id="1462526.BN990_00728"/>
<dbReference type="InterPro" id="IPR011051">
    <property type="entry name" value="RmlC_Cupin_sf"/>
</dbReference>
<keyword evidence="3" id="KW-1185">Reference proteome</keyword>
<dbReference type="eggNOG" id="COG0662">
    <property type="taxonomic scope" value="Bacteria"/>
</dbReference>
<sequence>MFYMAQFDKQINTTMPDSVRNSHDPLQYLCNSIHQDIKREGKMIAICQKLADEASSEEERMNYLQIIQRKLVLLDNSAMIYRNLTGGEPDYEEDIRVADGQEGVQQLQLLEQESYQSYQKGYMLTQDPYVRDVFLRAYYGAESAQLTSKQSPQDTATRISDQGGDPFVVAIEQATERNNTFRTAIWTGDHLQVTLMSIDVGEDIGLEIHPDTDQFLRLEQGNGYVQMGKSRDNLDFNRYVEEDDAIMVPAGTWHNITNTGDEPLKLYSIYAPPEHPFGTVHQTKADALADGEY</sequence>
<protein>
    <submittedName>
        <fullName evidence="2">Cupin domain protein</fullName>
    </submittedName>
</protein>
<dbReference type="PANTHER" id="PTHR43346:SF1">
    <property type="entry name" value="QUERCETIN 2,3-DIOXYGENASE-RELATED"/>
    <property type="match status" value="1"/>
</dbReference>